<comment type="caution">
    <text evidence="1">The sequence shown here is derived from an EMBL/GenBank/DDBJ whole genome shotgun (WGS) entry which is preliminary data.</text>
</comment>
<dbReference type="RefSeq" id="WP_109712852.1">
    <property type="nucleotide sequence ID" value="NZ_PPED02000003.1"/>
</dbReference>
<organism evidence="1 2">
    <name type="scientific">Chryseobacterium phosphatilyticum</name>
    <dbReference type="NCBI Taxonomy" id="475075"/>
    <lineage>
        <taxon>Bacteria</taxon>
        <taxon>Pseudomonadati</taxon>
        <taxon>Bacteroidota</taxon>
        <taxon>Flavobacteriia</taxon>
        <taxon>Flavobacteriales</taxon>
        <taxon>Weeksellaceae</taxon>
        <taxon>Chryseobacterium group</taxon>
        <taxon>Chryseobacterium</taxon>
    </lineage>
</organism>
<protein>
    <submittedName>
        <fullName evidence="1">Uncharacterized protein</fullName>
    </submittedName>
</protein>
<dbReference type="AlphaFoldDB" id="A0A316XA66"/>
<dbReference type="EMBL" id="PPED02000003">
    <property type="protein sequence ID" value="PWN69183.1"/>
    <property type="molecule type" value="Genomic_DNA"/>
</dbReference>
<dbReference type="OrthoDB" id="799610at2"/>
<proteinExistence type="predicted"/>
<dbReference type="Proteomes" id="UP000236594">
    <property type="component" value="Unassembled WGS sequence"/>
</dbReference>
<evidence type="ECO:0000313" key="1">
    <source>
        <dbReference type="EMBL" id="PWN69183.1"/>
    </source>
</evidence>
<accession>A0A316XA66</accession>
<keyword evidence="2" id="KW-1185">Reference proteome</keyword>
<evidence type="ECO:0000313" key="2">
    <source>
        <dbReference type="Proteomes" id="UP000236594"/>
    </source>
</evidence>
<sequence>MENITFENEYQIINMGGPWIGDLIIKQKKIEDYIIIDNFLEKEDFYYFIRYFEVSKKQKDNYFSVLRVNKESLEIRTSHERFDKIYIENIEDKTLYFCKGFHNQLPVDNIQLTF</sequence>
<name>A0A316XA66_9FLAO</name>
<reference evidence="1 2" key="1">
    <citation type="submission" date="2018-04" db="EMBL/GenBank/DDBJ databases">
        <title>Draft Genome Sequence of Phosphate-Solubilizing Chryseobacterium sp. ISE14 that is a Biocontrol and Plant Growth-Promoting Rhizobacterium Isolated from Cucumber.</title>
        <authorList>
            <person name="Jeong J.-J."/>
            <person name="Sang M.K."/>
            <person name="Choi I.-G."/>
            <person name="Kim K.D."/>
        </authorList>
    </citation>
    <scope>NUCLEOTIDE SEQUENCE [LARGE SCALE GENOMIC DNA]</scope>
    <source>
        <strain evidence="1 2">ISE14</strain>
    </source>
</reference>
<gene>
    <name evidence="1" type="ORF">C1631_014065</name>
</gene>